<dbReference type="Proteomes" id="UP000005222">
    <property type="component" value="Chromosome K"/>
</dbReference>
<dbReference type="eggNOG" id="KOG1289">
    <property type="taxonomic scope" value="Eukaryota"/>
</dbReference>
<dbReference type="OrthoDB" id="3257095at2759"/>
<keyword evidence="4 7" id="KW-1133">Transmembrane helix</keyword>
<dbReference type="InParanoid" id="G8YA24"/>
<reference evidence="8" key="1">
    <citation type="submission" date="2011-10" db="EMBL/GenBank/DDBJ databases">
        <authorList>
            <person name="Genoscope - CEA"/>
        </authorList>
    </citation>
    <scope>NUCLEOTIDE SEQUENCE</scope>
</reference>
<gene>
    <name evidence="8" type="primary">Piso0_003982</name>
    <name evidence="8" type="ORF">GNLVRS01_PISO0K06852g</name>
    <name evidence="9" type="ORF">GNLVRS01_PISO0L06853g</name>
</gene>
<dbReference type="PANTHER" id="PTHR45649:SF3">
    <property type="entry name" value="POLYAMINE TRANSPORTER TPO5"/>
    <property type="match status" value="1"/>
</dbReference>
<feature type="compositionally biased region" description="Acidic residues" evidence="6">
    <location>
        <begin position="568"/>
        <end position="588"/>
    </location>
</feature>
<evidence type="ECO:0000256" key="1">
    <source>
        <dbReference type="ARBA" id="ARBA00004141"/>
    </source>
</evidence>
<feature type="transmembrane region" description="Helical" evidence="7">
    <location>
        <begin position="311"/>
        <end position="337"/>
    </location>
</feature>
<evidence type="ECO:0000256" key="3">
    <source>
        <dbReference type="ARBA" id="ARBA00022692"/>
    </source>
</evidence>
<evidence type="ECO:0000313" key="8">
    <source>
        <dbReference type="EMBL" id="CCE83407.1"/>
    </source>
</evidence>
<evidence type="ECO:0000256" key="6">
    <source>
        <dbReference type="SAM" id="MobiDB-lite"/>
    </source>
</evidence>
<keyword evidence="3 7" id="KW-0812">Transmembrane</keyword>
<keyword evidence="10" id="KW-1185">Reference proteome</keyword>
<dbReference type="GO" id="GO:0022857">
    <property type="term" value="F:transmembrane transporter activity"/>
    <property type="evidence" value="ECO:0007669"/>
    <property type="project" value="InterPro"/>
</dbReference>
<sequence length="607" mass="66682">MGGRGHPLQGSTHYLSSFLPEMPEAPYSALRNHLNVSNLAPARILNSLLSEEDAEIERVEHFKYKQDLERKLTVSSVIGLGFGIMGVVFGISSTIWISLIDGANATILYGWLVTAFFSVLVVLSLSEIISKYPTAGGVYHFSAILSSENYSLLSSWFTGWFLIIGNWTYSVSIMFAGSRFILSIFGLSDSYYKEDVFLVLGVYFIILTFCGLVNFKLAKYLELINRICIYWSIGTVVIVDILLIFFAKKTNTAKQILTAFDNTRSGYPDPIAFFIGLQSPCFTLSGYGMLFSMTDEVKKPEKNMPKGALYAILLASFTGLIFIIPVLVILPELTLLLDQTPEIMPIDLIFKFATESYVVSFLLVLLLIGTVLFQAIASLTTSSRTTYAFARDGGLPLKEYWVEVDSVEESTIPKNALFLSMGACAILSLLSLLSTSAFNAFIGSSVISLGLANGIPILCLMLNKRQKIKGAAFRLRKFGWLVNGLSIGWVILSSVILCFPPVIKHLTWISMNYAAAVICGFIGFAALGYVTWGSGNFEGPKIDTDYFELHNLEASGLGGVTSASDFAVGDDDTHDADEEENNEEELNEGETLFDASENSISANKMSY</sequence>
<keyword evidence="5 7" id="KW-0472">Membrane</keyword>
<feature type="transmembrane region" description="Helical" evidence="7">
    <location>
        <begin position="109"/>
        <end position="129"/>
    </location>
</feature>
<dbReference type="Gene3D" id="1.20.1740.10">
    <property type="entry name" value="Amino acid/polyamine transporter I"/>
    <property type="match status" value="1"/>
</dbReference>
<evidence type="ECO:0000313" key="10">
    <source>
        <dbReference type="Proteomes" id="UP000005222"/>
    </source>
</evidence>
<protein>
    <submittedName>
        <fullName evidence="8">Piso0_003982 protein</fullName>
    </submittedName>
</protein>
<dbReference type="HOGENOM" id="CLU_004495_5_3_1"/>
<feature type="transmembrane region" description="Helical" evidence="7">
    <location>
        <begin position="227"/>
        <end position="247"/>
    </location>
</feature>
<feature type="transmembrane region" description="Helical" evidence="7">
    <location>
        <begin position="150"/>
        <end position="176"/>
    </location>
</feature>
<dbReference type="Proteomes" id="UP000005222">
    <property type="component" value="Chromosome L"/>
</dbReference>
<feature type="transmembrane region" description="Helical" evidence="7">
    <location>
        <begin position="480"/>
        <end position="503"/>
    </location>
</feature>
<dbReference type="InterPro" id="IPR002293">
    <property type="entry name" value="AA/rel_permease1"/>
</dbReference>
<accession>G8YA24</accession>
<evidence type="ECO:0000256" key="2">
    <source>
        <dbReference type="ARBA" id="ARBA00022448"/>
    </source>
</evidence>
<evidence type="ECO:0000256" key="7">
    <source>
        <dbReference type="SAM" id="Phobius"/>
    </source>
</evidence>
<dbReference type="STRING" id="559304.G8YA24"/>
<dbReference type="PANTHER" id="PTHR45649">
    <property type="entry name" value="AMINO-ACID PERMEASE BAT1"/>
    <property type="match status" value="1"/>
</dbReference>
<comment type="subcellular location">
    <subcellularLocation>
        <location evidence="1">Membrane</location>
        <topology evidence="1">Multi-pass membrane protein</topology>
    </subcellularLocation>
</comment>
<dbReference type="GO" id="GO:0016020">
    <property type="term" value="C:membrane"/>
    <property type="evidence" value="ECO:0007669"/>
    <property type="project" value="UniProtKB-SubCell"/>
</dbReference>
<reference evidence="10" key="2">
    <citation type="journal article" date="2012" name="G3 (Bethesda)">
        <title>Pichia sorbitophila, an interspecies yeast hybrid reveals early steps of genome resolution following polyploidization.</title>
        <authorList>
            <person name="Leh Louis V."/>
            <person name="Despons L."/>
            <person name="Friedrich A."/>
            <person name="Martin T."/>
            <person name="Durrens P."/>
            <person name="Casaregola S."/>
            <person name="Neuveglise C."/>
            <person name="Fairhead C."/>
            <person name="Marck C."/>
            <person name="Cruz J.A."/>
            <person name="Straub M.L."/>
            <person name="Kugler V."/>
            <person name="Sacerdot C."/>
            <person name="Uzunov Z."/>
            <person name="Thierry A."/>
            <person name="Weiss S."/>
            <person name="Bleykasten C."/>
            <person name="De Montigny J."/>
            <person name="Jacques N."/>
            <person name="Jung P."/>
            <person name="Lemaire M."/>
            <person name="Mallet S."/>
            <person name="Morel G."/>
            <person name="Richard G.F."/>
            <person name="Sarkar A."/>
            <person name="Savel G."/>
            <person name="Schacherer J."/>
            <person name="Seret M.L."/>
            <person name="Talla E."/>
            <person name="Samson G."/>
            <person name="Jubin C."/>
            <person name="Poulain J."/>
            <person name="Vacherie B."/>
            <person name="Barbe V."/>
            <person name="Pelletier E."/>
            <person name="Sherman D.J."/>
            <person name="Westhof E."/>
            <person name="Weissenbach J."/>
            <person name="Baret P.V."/>
            <person name="Wincker P."/>
            <person name="Gaillardin C."/>
            <person name="Dujon B."/>
            <person name="Souciet J.L."/>
        </authorList>
    </citation>
    <scope>NUCLEOTIDE SEQUENCE [LARGE SCALE GENOMIC DNA]</scope>
    <source>
        <strain evidence="10">ATCC MYA-4447 / BCRC 22081 / CBS 7064 / NBRC 10061 / NRRL Y-12695</strain>
    </source>
</reference>
<feature type="transmembrane region" description="Helical" evidence="7">
    <location>
        <begin position="196"/>
        <end position="215"/>
    </location>
</feature>
<dbReference type="FunCoup" id="G8YA24">
    <property type="interactions" value="30"/>
</dbReference>
<feature type="transmembrane region" description="Helical" evidence="7">
    <location>
        <begin position="271"/>
        <end position="290"/>
    </location>
</feature>
<feature type="transmembrane region" description="Helical" evidence="7">
    <location>
        <begin position="440"/>
        <end position="460"/>
    </location>
</feature>
<feature type="region of interest" description="Disordered" evidence="6">
    <location>
        <begin position="568"/>
        <end position="607"/>
    </location>
</feature>
<dbReference type="AlphaFoldDB" id="G8YA24"/>
<feature type="transmembrane region" description="Helical" evidence="7">
    <location>
        <begin position="357"/>
        <end position="377"/>
    </location>
</feature>
<name>G8YA24_PICSO</name>
<feature type="compositionally biased region" description="Polar residues" evidence="6">
    <location>
        <begin position="596"/>
        <end position="607"/>
    </location>
</feature>
<feature type="transmembrane region" description="Helical" evidence="7">
    <location>
        <begin position="509"/>
        <end position="532"/>
    </location>
</feature>
<dbReference type="Pfam" id="PF13520">
    <property type="entry name" value="AA_permease_2"/>
    <property type="match status" value="1"/>
</dbReference>
<evidence type="ECO:0000256" key="5">
    <source>
        <dbReference type="ARBA" id="ARBA00023136"/>
    </source>
</evidence>
<organism evidence="8 10">
    <name type="scientific">Pichia sorbitophila (strain ATCC MYA-4447 / BCRC 22081 / CBS 7064 / NBRC 10061 / NRRL Y-12695)</name>
    <name type="common">Hybrid yeast</name>
    <dbReference type="NCBI Taxonomy" id="559304"/>
    <lineage>
        <taxon>Eukaryota</taxon>
        <taxon>Fungi</taxon>
        <taxon>Dikarya</taxon>
        <taxon>Ascomycota</taxon>
        <taxon>Saccharomycotina</taxon>
        <taxon>Pichiomycetes</taxon>
        <taxon>Debaryomycetaceae</taxon>
        <taxon>Millerozyma</taxon>
    </lineage>
</organism>
<feature type="transmembrane region" description="Helical" evidence="7">
    <location>
        <begin position="72"/>
        <end position="97"/>
    </location>
</feature>
<proteinExistence type="predicted"/>
<evidence type="ECO:0000256" key="4">
    <source>
        <dbReference type="ARBA" id="ARBA00022989"/>
    </source>
</evidence>
<dbReference type="EMBL" id="FO082048">
    <property type="protein sequence ID" value="CCE84438.1"/>
    <property type="molecule type" value="Genomic_DNA"/>
</dbReference>
<keyword evidence="2" id="KW-0813">Transport</keyword>
<evidence type="ECO:0000313" key="9">
    <source>
        <dbReference type="EMBL" id="CCE84438.1"/>
    </source>
</evidence>
<feature type="transmembrane region" description="Helical" evidence="7">
    <location>
        <begin position="416"/>
        <end position="434"/>
    </location>
</feature>
<dbReference type="EMBL" id="FO082049">
    <property type="protein sequence ID" value="CCE83407.1"/>
    <property type="molecule type" value="Genomic_DNA"/>
</dbReference>